<evidence type="ECO:0000256" key="1">
    <source>
        <dbReference type="ARBA" id="ARBA00004906"/>
    </source>
</evidence>
<dbReference type="AlphaFoldDB" id="A0A803K8Y8"/>
<dbReference type="SMART" id="SM00248">
    <property type="entry name" value="ANK"/>
    <property type="match status" value="5"/>
</dbReference>
<dbReference type="InterPro" id="IPR051573">
    <property type="entry name" value="Ankyrin-SOCS_box_domain"/>
</dbReference>
<dbReference type="Pfam" id="PF00023">
    <property type="entry name" value="Ank"/>
    <property type="match status" value="2"/>
</dbReference>
<dbReference type="PRINTS" id="PR01415">
    <property type="entry name" value="ANKYRIN"/>
</dbReference>
<dbReference type="Gene3D" id="1.25.40.20">
    <property type="entry name" value="Ankyrin repeat-containing domain"/>
    <property type="match status" value="1"/>
</dbReference>
<dbReference type="CDD" id="cd03716">
    <property type="entry name" value="SOCS_ASB_like"/>
    <property type="match status" value="1"/>
</dbReference>
<organism evidence="7">
    <name type="scientific">Xenopus tropicalis</name>
    <name type="common">Western clawed frog</name>
    <name type="synonym">Silurana tropicalis</name>
    <dbReference type="NCBI Taxonomy" id="8364"/>
    <lineage>
        <taxon>Eukaryota</taxon>
        <taxon>Metazoa</taxon>
        <taxon>Chordata</taxon>
        <taxon>Craniata</taxon>
        <taxon>Vertebrata</taxon>
        <taxon>Euteleostomi</taxon>
        <taxon>Amphibia</taxon>
        <taxon>Batrachia</taxon>
        <taxon>Anura</taxon>
        <taxon>Pipoidea</taxon>
        <taxon>Pipidae</taxon>
        <taxon>Xenopodinae</taxon>
        <taxon>Xenopus</taxon>
        <taxon>Silurana</taxon>
    </lineage>
</organism>
<comment type="pathway">
    <text evidence="1">Protein modification; protein ubiquitination.</text>
</comment>
<feature type="repeat" description="ANK" evidence="5">
    <location>
        <begin position="148"/>
        <end position="180"/>
    </location>
</feature>
<evidence type="ECO:0000256" key="3">
    <source>
        <dbReference type="ARBA" id="ARBA00022737"/>
    </source>
</evidence>
<evidence type="ECO:0000313" key="7">
    <source>
        <dbReference type="Ensembl" id="ENSXETP00000116872"/>
    </source>
</evidence>
<feature type="repeat" description="ANK" evidence="5">
    <location>
        <begin position="82"/>
        <end position="114"/>
    </location>
</feature>
<reference evidence="7" key="1">
    <citation type="journal article" date="2010" name="Science">
        <title>The genome of the Western clawed frog Xenopus tropicalis.</title>
        <authorList>
            <person name="Hellsten U."/>
            <person name="Harland R.M."/>
            <person name="Gilchrist M.J."/>
            <person name="Hendrix D."/>
            <person name="Jurka J."/>
            <person name="Kapitonov V."/>
            <person name="Ovcharenko I."/>
            <person name="Putnam N.H."/>
            <person name="Shu S."/>
            <person name="Taher L."/>
            <person name="Blitz I.L."/>
            <person name="Blumberg B."/>
            <person name="Dichmann D.S."/>
            <person name="Dubchak I."/>
            <person name="Amaya E."/>
            <person name="Detter J.C."/>
            <person name="Fletcher R."/>
            <person name="Gerhard D.S."/>
            <person name="Goodstein D."/>
            <person name="Graves T."/>
            <person name="Grigoriev I.V."/>
            <person name="Grimwood J."/>
            <person name="Kawashima T."/>
            <person name="Lindquist E."/>
            <person name="Lucas S.M."/>
            <person name="Mead P.E."/>
            <person name="Mitros T."/>
            <person name="Ogino H."/>
            <person name="Ohta Y."/>
            <person name="Poliakov A.V."/>
            <person name="Pollet N."/>
            <person name="Robert J."/>
            <person name="Salamov A."/>
            <person name="Sater A.K."/>
            <person name="Schmutz J."/>
            <person name="Terry A."/>
            <person name="Vize P.D."/>
            <person name="Warren W.C."/>
            <person name="Wells D."/>
            <person name="Wills A."/>
            <person name="Wilson R.K."/>
            <person name="Zimmerman L.B."/>
            <person name="Zorn A.M."/>
            <person name="Grainger R."/>
            <person name="Grammer T."/>
            <person name="Khokha M.K."/>
            <person name="Richardson P.M."/>
            <person name="Rokhsar D.S."/>
        </authorList>
    </citation>
    <scope>NUCLEOTIDE SEQUENCE [LARGE SCALE GENOMIC DNA]</scope>
    <source>
        <strain evidence="7">Nigerian</strain>
    </source>
</reference>
<reference evidence="7" key="2">
    <citation type="submission" date="2021-03" db="UniProtKB">
        <authorList>
            <consortium name="Ensembl"/>
        </authorList>
    </citation>
    <scope>IDENTIFICATION</scope>
</reference>
<dbReference type="InterPro" id="IPR001496">
    <property type="entry name" value="SOCS_box"/>
</dbReference>
<proteinExistence type="inferred from homology"/>
<dbReference type="InterPro" id="IPR002110">
    <property type="entry name" value="Ankyrin_rpt"/>
</dbReference>
<dbReference type="PANTHER" id="PTHR24136">
    <property type="entry name" value="SOWAH (DROSOPHILA) HOMOLOG"/>
    <property type="match status" value="1"/>
</dbReference>
<dbReference type="Pfam" id="PF12796">
    <property type="entry name" value="Ank_2"/>
    <property type="match status" value="1"/>
</dbReference>
<dbReference type="InParanoid" id="A0A803K8Y8"/>
<dbReference type="Pfam" id="PF07525">
    <property type="entry name" value="SOCS_box"/>
    <property type="match status" value="1"/>
</dbReference>
<accession>A0A803K8Y8</accession>
<dbReference type="UniPathway" id="UPA00143"/>
<dbReference type="GeneTree" id="ENSGT00940000153902"/>
<dbReference type="SUPFAM" id="SSF48403">
    <property type="entry name" value="Ankyrin repeat"/>
    <property type="match status" value="1"/>
</dbReference>
<evidence type="ECO:0000256" key="2">
    <source>
        <dbReference type="ARBA" id="ARBA00005949"/>
    </source>
</evidence>
<keyword evidence="4 5" id="KW-0040">ANK repeat</keyword>
<dbReference type="SMART" id="SM00969">
    <property type="entry name" value="SOCS_box"/>
    <property type="match status" value="1"/>
</dbReference>
<feature type="repeat" description="ANK" evidence="5">
    <location>
        <begin position="115"/>
        <end position="141"/>
    </location>
</feature>
<dbReference type="Ensembl" id="ENSXETT00000105992">
    <property type="protein sequence ID" value="ENSXETP00000116872"/>
    <property type="gene ID" value="ENSXETG00000047059"/>
</dbReference>
<evidence type="ECO:0000259" key="6">
    <source>
        <dbReference type="SMART" id="SM00969"/>
    </source>
</evidence>
<keyword evidence="3" id="KW-0677">Repeat</keyword>
<evidence type="ECO:0000256" key="5">
    <source>
        <dbReference type="PROSITE-ProRule" id="PRU00023"/>
    </source>
</evidence>
<dbReference type="FunCoup" id="A0A803K8Y8">
    <property type="interactions" value="10"/>
</dbReference>
<dbReference type="GO" id="GO:0016567">
    <property type="term" value="P:protein ubiquitination"/>
    <property type="evidence" value="ECO:0007669"/>
    <property type="project" value="UniProtKB-UniPathway"/>
</dbReference>
<protein>
    <submittedName>
        <fullName evidence="7">Ankyrin repeat and SOCS box containing 12</fullName>
    </submittedName>
</protein>
<dbReference type="InterPro" id="IPR036770">
    <property type="entry name" value="Ankyrin_rpt-contain_sf"/>
</dbReference>
<comment type="similarity">
    <text evidence="2">Belongs to the ankyrin SOCS box (ASB) family.</text>
</comment>
<gene>
    <name evidence="7" type="primary">asb12.2</name>
</gene>
<name>A0A803K8Y8_XENTR</name>
<dbReference type="PROSITE" id="PS50297">
    <property type="entry name" value="ANK_REP_REGION"/>
    <property type="match status" value="3"/>
</dbReference>
<dbReference type="PANTHER" id="PTHR24136:SF15">
    <property type="entry name" value="ANK_REP_REGION DOMAIN-CONTAINING PROTEIN"/>
    <property type="match status" value="1"/>
</dbReference>
<evidence type="ECO:0000256" key="4">
    <source>
        <dbReference type="ARBA" id="ARBA00023043"/>
    </source>
</evidence>
<feature type="domain" description="SOCS box" evidence="6">
    <location>
        <begin position="287"/>
        <end position="331"/>
    </location>
</feature>
<sequence>MDMHFNTDCFGMKTLLHKYIKMSVMDINKIFSMLKPKEDDEELAEARELHLAVTMDNPEYLNSLLSQDRFKGLINTRCGWGVPMTPLRLAASKGSLECLKILLANGAEIDSLDVKAQTPLFAAVSAGHFDCVKELLEAGASPCGSIYNNGSPVLTSAREGNASILRELLKHGAEVNVKSKLPDWATNNTSTTGPLYLSAVYGHTQCFKTLLLYGADPDYNCTDQKLLQKIKQAKSVLEICLKHGCRTHFVQLLIDFGANLYLPDIHTSKAFPNHEAKELLMRERVHPRSLMSQSRLTIRKQLKGAQGALCTEHAIEQLEIPQSMIRYLQHQT</sequence>
<dbReference type="PROSITE" id="PS50088">
    <property type="entry name" value="ANK_REPEAT"/>
    <property type="match status" value="3"/>
</dbReference>